<organism evidence="1 2">
    <name type="scientific">Embleya scabrispora</name>
    <dbReference type="NCBI Taxonomy" id="159449"/>
    <lineage>
        <taxon>Bacteria</taxon>
        <taxon>Bacillati</taxon>
        <taxon>Actinomycetota</taxon>
        <taxon>Actinomycetes</taxon>
        <taxon>Kitasatosporales</taxon>
        <taxon>Streptomycetaceae</taxon>
        <taxon>Embleya</taxon>
    </lineage>
</organism>
<evidence type="ECO:0000313" key="2">
    <source>
        <dbReference type="Proteomes" id="UP000190037"/>
    </source>
</evidence>
<dbReference type="EMBL" id="MWQN01000001">
    <property type="protein sequence ID" value="OPC83657.1"/>
    <property type="molecule type" value="Genomic_DNA"/>
</dbReference>
<accession>A0A1T3P3I5</accession>
<sequence length="209" mass="22143">MEMVDLLGNTSPPEAYDAIAEQLANTRRLLGRLTAPAPTTLCNEHPHGPVDEDARDKCLFCENRRRRGRARDAADARPRSAPCPRHPERGLLALGEACPLCGGPEGVSMPRQGVPSVRDPRPAPLAGVRGVDMRLTVLTRQLAGMAGEPGRDARGEALLAAAIDALKGAQGLIQAANAFSEGRGDEAYNTATRVARGLRATAAEVLEDL</sequence>
<evidence type="ECO:0000313" key="1">
    <source>
        <dbReference type="EMBL" id="OPC83657.1"/>
    </source>
</evidence>
<gene>
    <name evidence="1" type="ORF">B4N89_24370</name>
</gene>
<name>A0A1T3P3I5_9ACTN</name>
<dbReference type="Proteomes" id="UP000190037">
    <property type="component" value="Unassembled WGS sequence"/>
</dbReference>
<protein>
    <submittedName>
        <fullName evidence="1">Uncharacterized protein</fullName>
    </submittedName>
</protein>
<keyword evidence="2" id="KW-1185">Reference proteome</keyword>
<reference evidence="1 2" key="1">
    <citation type="submission" date="2017-03" db="EMBL/GenBank/DDBJ databases">
        <title>Draft genome sequence of Streptomyces scabrisporus NF3, endophyte isolated from Amphipterygium adstringens.</title>
        <authorList>
            <person name="Vazquez M."/>
            <person name="Ceapa C.D."/>
            <person name="Rodriguez Luna D."/>
            <person name="Sanchez Esquivel S."/>
        </authorList>
    </citation>
    <scope>NUCLEOTIDE SEQUENCE [LARGE SCALE GENOMIC DNA]</scope>
    <source>
        <strain evidence="1 2">NF3</strain>
    </source>
</reference>
<dbReference type="AlphaFoldDB" id="A0A1T3P3I5"/>
<comment type="caution">
    <text evidence="1">The sequence shown here is derived from an EMBL/GenBank/DDBJ whole genome shotgun (WGS) entry which is preliminary data.</text>
</comment>
<proteinExistence type="predicted"/>